<sequence length="559" mass="61710">MISDQSIVPTLQILSGPHAGRLYKIDRDVLVIGRNTDCDLILEPKSVSRRHAAVVRREADYVIKDLNSTRGTFVNGVRLAQPAVLKNGNVIQIGELQLYFKTNAVQIQDDSSEPSTVFATMDMPREDARFEAVVRPEEKLRALHRIGRSLGATLELSAVLDKVLAALFEIFPAAERGFVLLEDRTRGILTPEAIRTRSGTPGNPKISKSILQRVLNDGKAILSKDLPSEFPNSESVSEGRITSLMCVPLLDHQQHPIGIIQIDTRTGRTHFEQDDLDLLVSVAGQVSVAVQNARLHHDLIKQHELEQELQYAREVMQALLPERPKSVSGYEFWDHYEPARHVGGDYYGFIPLYGPRDDRKQPARRWAIAIGDVVGKGLPAALLTARLSAEIRLFLQGEGDPAWVVSRLNQQLIENGVLDMYITFLLIILDVETSRIQLANAGHPHPLLRRTDGQVVELGKEASGLPLAIAPDGPYESWEATLQPGESVVLFTDGVTDAMDQTNGRFGDKRLRQIIAATPGGPTPIGETILHQVQEHSSGRTQFDDITIVTFGRRPAAGG</sequence>
<dbReference type="SMART" id="SM00331">
    <property type="entry name" value="PP2C_SIG"/>
    <property type="match status" value="1"/>
</dbReference>
<dbReference type="InterPro" id="IPR000253">
    <property type="entry name" value="FHA_dom"/>
</dbReference>
<organism evidence="3 4">
    <name type="scientific">Aquisphaera giovannonii</name>
    <dbReference type="NCBI Taxonomy" id="406548"/>
    <lineage>
        <taxon>Bacteria</taxon>
        <taxon>Pseudomonadati</taxon>
        <taxon>Planctomycetota</taxon>
        <taxon>Planctomycetia</taxon>
        <taxon>Isosphaerales</taxon>
        <taxon>Isosphaeraceae</taxon>
        <taxon>Aquisphaera</taxon>
    </lineage>
</organism>
<dbReference type="Pfam" id="PF07228">
    <property type="entry name" value="SpoIIE"/>
    <property type="match status" value="1"/>
</dbReference>
<reference evidence="3 4" key="1">
    <citation type="submission" date="2019-08" db="EMBL/GenBank/DDBJ databases">
        <title>Deep-cultivation of Planctomycetes and their phenomic and genomic characterization uncovers novel biology.</title>
        <authorList>
            <person name="Wiegand S."/>
            <person name="Jogler M."/>
            <person name="Boedeker C."/>
            <person name="Pinto D."/>
            <person name="Vollmers J."/>
            <person name="Rivas-Marin E."/>
            <person name="Kohn T."/>
            <person name="Peeters S.H."/>
            <person name="Heuer A."/>
            <person name="Rast P."/>
            <person name="Oberbeckmann S."/>
            <person name="Bunk B."/>
            <person name="Jeske O."/>
            <person name="Meyerdierks A."/>
            <person name="Storesund J.E."/>
            <person name="Kallscheuer N."/>
            <person name="Luecker S."/>
            <person name="Lage O.M."/>
            <person name="Pohl T."/>
            <person name="Merkel B.J."/>
            <person name="Hornburger P."/>
            <person name="Mueller R.-W."/>
            <person name="Bruemmer F."/>
            <person name="Labrenz M."/>
            <person name="Spormann A.M."/>
            <person name="Op den Camp H."/>
            <person name="Overmann J."/>
            <person name="Amann R."/>
            <person name="Jetten M.S.M."/>
            <person name="Mascher T."/>
            <person name="Medema M.H."/>
            <person name="Devos D.P."/>
            <person name="Kaster A.-K."/>
            <person name="Ovreas L."/>
            <person name="Rohde M."/>
            <person name="Galperin M.Y."/>
            <person name="Jogler C."/>
        </authorList>
    </citation>
    <scope>NUCLEOTIDE SEQUENCE [LARGE SCALE GENOMIC DNA]</scope>
    <source>
        <strain evidence="3 4">OJF2</strain>
    </source>
</reference>
<dbReference type="Pfam" id="PF00498">
    <property type="entry name" value="FHA"/>
    <property type="match status" value="1"/>
</dbReference>
<dbReference type="CDD" id="cd00060">
    <property type="entry name" value="FHA"/>
    <property type="match status" value="1"/>
</dbReference>
<dbReference type="KEGG" id="agv:OJF2_24310"/>
<dbReference type="PANTHER" id="PTHR43156">
    <property type="entry name" value="STAGE II SPORULATION PROTEIN E-RELATED"/>
    <property type="match status" value="1"/>
</dbReference>
<feature type="domain" description="FHA" evidence="2">
    <location>
        <begin position="30"/>
        <end position="79"/>
    </location>
</feature>
<evidence type="ECO:0000313" key="4">
    <source>
        <dbReference type="Proteomes" id="UP000324233"/>
    </source>
</evidence>
<dbReference type="PROSITE" id="PS50006">
    <property type="entry name" value="FHA_DOMAIN"/>
    <property type="match status" value="1"/>
</dbReference>
<protein>
    <submittedName>
        <fullName evidence="3">Phosphoserine phosphatase RsbU</fullName>
        <ecNumber evidence="3">3.1.3.3</ecNumber>
    </submittedName>
</protein>
<name>A0A5B9W0V4_9BACT</name>
<proteinExistence type="predicted"/>
<dbReference type="SMART" id="SM00065">
    <property type="entry name" value="GAF"/>
    <property type="match status" value="1"/>
</dbReference>
<dbReference type="SUPFAM" id="SSF55781">
    <property type="entry name" value="GAF domain-like"/>
    <property type="match status" value="1"/>
</dbReference>
<dbReference type="InterPro" id="IPR008984">
    <property type="entry name" value="SMAD_FHA_dom_sf"/>
</dbReference>
<dbReference type="SUPFAM" id="SSF81606">
    <property type="entry name" value="PP2C-like"/>
    <property type="match status" value="1"/>
</dbReference>
<evidence type="ECO:0000313" key="3">
    <source>
        <dbReference type="EMBL" id="QEH33899.1"/>
    </source>
</evidence>
<gene>
    <name evidence="3" type="primary">rsbU_2</name>
    <name evidence="3" type="ORF">OJF2_24310</name>
</gene>
<dbReference type="AlphaFoldDB" id="A0A5B9W0V4"/>
<accession>A0A5B9W0V4</accession>
<dbReference type="SUPFAM" id="SSF49879">
    <property type="entry name" value="SMAD/FHA domain"/>
    <property type="match status" value="1"/>
</dbReference>
<evidence type="ECO:0000259" key="2">
    <source>
        <dbReference type="PROSITE" id="PS50006"/>
    </source>
</evidence>
<keyword evidence="1 3" id="KW-0378">Hydrolase</keyword>
<dbReference type="Proteomes" id="UP000324233">
    <property type="component" value="Chromosome"/>
</dbReference>
<dbReference type="Gene3D" id="3.60.40.10">
    <property type="entry name" value="PPM-type phosphatase domain"/>
    <property type="match status" value="1"/>
</dbReference>
<dbReference type="Gene3D" id="2.60.200.20">
    <property type="match status" value="1"/>
</dbReference>
<dbReference type="PANTHER" id="PTHR43156:SF2">
    <property type="entry name" value="STAGE II SPORULATION PROTEIN E"/>
    <property type="match status" value="1"/>
</dbReference>
<dbReference type="EC" id="3.1.3.3" evidence="3"/>
<dbReference type="GO" id="GO:0016791">
    <property type="term" value="F:phosphatase activity"/>
    <property type="evidence" value="ECO:0007669"/>
    <property type="project" value="TreeGrafter"/>
</dbReference>
<dbReference type="InterPro" id="IPR029016">
    <property type="entry name" value="GAF-like_dom_sf"/>
</dbReference>
<keyword evidence="4" id="KW-1185">Reference proteome</keyword>
<dbReference type="InterPro" id="IPR036457">
    <property type="entry name" value="PPM-type-like_dom_sf"/>
</dbReference>
<dbReference type="EMBL" id="CP042997">
    <property type="protein sequence ID" value="QEH33899.1"/>
    <property type="molecule type" value="Genomic_DNA"/>
</dbReference>
<dbReference type="SMART" id="SM00240">
    <property type="entry name" value="FHA"/>
    <property type="match status" value="1"/>
</dbReference>
<dbReference type="Gene3D" id="3.30.450.40">
    <property type="match status" value="1"/>
</dbReference>
<evidence type="ECO:0000256" key="1">
    <source>
        <dbReference type="ARBA" id="ARBA00022801"/>
    </source>
</evidence>
<dbReference type="InterPro" id="IPR001932">
    <property type="entry name" value="PPM-type_phosphatase-like_dom"/>
</dbReference>
<dbReference type="InterPro" id="IPR003018">
    <property type="entry name" value="GAF"/>
</dbReference>
<dbReference type="Pfam" id="PF13185">
    <property type="entry name" value="GAF_2"/>
    <property type="match status" value="1"/>
</dbReference>
<dbReference type="RefSeq" id="WP_168221744.1">
    <property type="nucleotide sequence ID" value="NZ_CP042997.1"/>
</dbReference>
<dbReference type="InterPro" id="IPR052016">
    <property type="entry name" value="Bact_Sigma-Reg"/>
</dbReference>